<keyword evidence="3" id="KW-1003">Cell membrane</keyword>
<dbReference type="PANTHER" id="PTHR12428:SF65">
    <property type="entry name" value="CYTOCHROME C OXIDASE ASSEMBLY PROTEIN COX18, MITOCHONDRIAL"/>
    <property type="match status" value="1"/>
</dbReference>
<keyword evidence="7 10" id="KW-0472">Membrane</keyword>
<keyword evidence="4 9" id="KW-0812">Transmembrane</keyword>
<evidence type="ECO:0000256" key="1">
    <source>
        <dbReference type="ARBA" id="ARBA00004651"/>
    </source>
</evidence>
<dbReference type="GO" id="GO:0015031">
    <property type="term" value="P:protein transport"/>
    <property type="evidence" value="ECO:0007669"/>
    <property type="project" value="UniProtKB-KW"/>
</dbReference>
<feature type="domain" description="Membrane insertase YidC/Oxa/ALB C-terminal" evidence="11">
    <location>
        <begin position="28"/>
        <end position="231"/>
    </location>
</feature>
<dbReference type="Proteomes" id="UP000033867">
    <property type="component" value="Unassembled WGS sequence"/>
</dbReference>
<dbReference type="GO" id="GO:0051205">
    <property type="term" value="P:protein insertion into membrane"/>
    <property type="evidence" value="ECO:0007669"/>
    <property type="project" value="TreeGrafter"/>
</dbReference>
<feature type="transmembrane region" description="Helical" evidence="10">
    <location>
        <begin position="20"/>
        <end position="42"/>
    </location>
</feature>
<feature type="transmembrane region" description="Helical" evidence="10">
    <location>
        <begin position="194"/>
        <end position="218"/>
    </location>
</feature>
<dbReference type="NCBIfam" id="TIGR03592">
    <property type="entry name" value="yidC_oxa1_cterm"/>
    <property type="match status" value="1"/>
</dbReference>
<dbReference type="EMBL" id="LCEK01000024">
    <property type="protein sequence ID" value="KKS71599.1"/>
    <property type="molecule type" value="Genomic_DNA"/>
</dbReference>
<evidence type="ECO:0000256" key="7">
    <source>
        <dbReference type="ARBA" id="ARBA00023136"/>
    </source>
</evidence>
<dbReference type="PANTHER" id="PTHR12428">
    <property type="entry name" value="OXA1"/>
    <property type="match status" value="1"/>
</dbReference>
<evidence type="ECO:0000256" key="5">
    <source>
        <dbReference type="ARBA" id="ARBA00022927"/>
    </source>
</evidence>
<proteinExistence type="inferred from homology"/>
<comment type="similarity">
    <text evidence="9">Belongs to the OXA1/ALB3/YidC family.</text>
</comment>
<keyword evidence="2" id="KW-0813">Transport</keyword>
<comment type="caution">
    <text evidence="12">The sequence shown here is derived from an EMBL/GenBank/DDBJ whole genome shotgun (WGS) entry which is preliminary data.</text>
</comment>
<dbReference type="InterPro" id="IPR001708">
    <property type="entry name" value="YidC/ALB3/OXA1/COX18"/>
</dbReference>
<keyword evidence="6 10" id="KW-1133">Transmembrane helix</keyword>
<organism evidence="12 13">
    <name type="scientific">Candidatus Magasanikbacteria bacterium GW2011_GWE2_42_7</name>
    <dbReference type="NCBI Taxonomy" id="1619052"/>
    <lineage>
        <taxon>Bacteria</taxon>
        <taxon>Candidatus Magasanikiibacteriota</taxon>
    </lineage>
</organism>
<gene>
    <name evidence="12" type="ORF">UV42_C0024G0022</name>
</gene>
<evidence type="ECO:0000256" key="10">
    <source>
        <dbReference type="SAM" id="Phobius"/>
    </source>
</evidence>
<reference evidence="12 13" key="1">
    <citation type="journal article" date="2015" name="Nature">
        <title>rRNA introns, odd ribosomes, and small enigmatic genomes across a large radiation of phyla.</title>
        <authorList>
            <person name="Brown C.T."/>
            <person name="Hug L.A."/>
            <person name="Thomas B.C."/>
            <person name="Sharon I."/>
            <person name="Castelle C.J."/>
            <person name="Singh A."/>
            <person name="Wilkins M.J."/>
            <person name="Williams K.H."/>
            <person name="Banfield J.F."/>
        </authorList>
    </citation>
    <scope>NUCLEOTIDE SEQUENCE [LARGE SCALE GENOMIC DNA]</scope>
</reference>
<name>A0A0G1BEL2_9BACT</name>
<evidence type="ECO:0000259" key="11">
    <source>
        <dbReference type="Pfam" id="PF02096"/>
    </source>
</evidence>
<keyword evidence="5" id="KW-0653">Protein transport</keyword>
<evidence type="ECO:0000256" key="2">
    <source>
        <dbReference type="ARBA" id="ARBA00022448"/>
    </source>
</evidence>
<evidence type="ECO:0000313" key="13">
    <source>
        <dbReference type="Proteomes" id="UP000033867"/>
    </source>
</evidence>
<dbReference type="AlphaFoldDB" id="A0A0G1BEL2"/>
<dbReference type="PATRIC" id="fig|1619052.3.peg.572"/>
<dbReference type="CDD" id="cd20070">
    <property type="entry name" value="5TM_YidC_Alb3"/>
    <property type="match status" value="1"/>
</dbReference>
<evidence type="ECO:0000256" key="9">
    <source>
        <dbReference type="RuleBase" id="RU003945"/>
    </source>
</evidence>
<feature type="transmembrane region" description="Helical" evidence="10">
    <location>
        <begin position="92"/>
        <end position="113"/>
    </location>
</feature>
<accession>A0A0G1BEL2</accession>
<dbReference type="InterPro" id="IPR028055">
    <property type="entry name" value="YidC/Oxa/ALB_C"/>
</dbReference>
<feature type="transmembrane region" description="Helical" evidence="10">
    <location>
        <begin position="145"/>
        <end position="164"/>
    </location>
</feature>
<evidence type="ECO:0000256" key="8">
    <source>
        <dbReference type="ARBA" id="ARBA00023186"/>
    </source>
</evidence>
<keyword evidence="8" id="KW-0143">Chaperone</keyword>
<protein>
    <submittedName>
        <fullName evidence="12">Membrane protein insertase YidC</fullName>
    </submittedName>
</protein>
<dbReference type="GO" id="GO:0032977">
    <property type="term" value="F:membrane insertase activity"/>
    <property type="evidence" value="ECO:0007669"/>
    <property type="project" value="InterPro"/>
</dbReference>
<dbReference type="InterPro" id="IPR047196">
    <property type="entry name" value="YidC_ALB_C"/>
</dbReference>
<evidence type="ECO:0000313" key="12">
    <source>
        <dbReference type="EMBL" id="KKS71599.1"/>
    </source>
</evidence>
<evidence type="ECO:0000256" key="4">
    <source>
        <dbReference type="ARBA" id="ARBA00022692"/>
    </source>
</evidence>
<dbReference type="Pfam" id="PF02096">
    <property type="entry name" value="60KD_IMP"/>
    <property type="match status" value="1"/>
</dbReference>
<dbReference type="GO" id="GO:0005886">
    <property type="term" value="C:plasma membrane"/>
    <property type="evidence" value="ECO:0007669"/>
    <property type="project" value="UniProtKB-SubCell"/>
</dbReference>
<sequence length="250" mass="28312">MTEFFTALLYQPIFNLFVGLYDLIPDVGVIILVVTILIKLALHPLTTKSIKAQKDLQDMQPKLEALKKEFKGDQQRIAKETMKLYSEHKVNPLGSCLPMLIQLPIFIALYYVLRGLFGEVPFHLLYSFVPNPGSIDPMSLGIFDLSQRSIVLAVLAAGTQYLQARMMQSRRPPKEVGDAAKDESMASMMNKQMLYFLPLMTLFIGMSFPGGLTLYWFLSTLFMLLEQMWIFRKKDTSANGKGVIEGEVVE</sequence>
<evidence type="ECO:0000256" key="6">
    <source>
        <dbReference type="ARBA" id="ARBA00022989"/>
    </source>
</evidence>
<comment type="subcellular location">
    <subcellularLocation>
        <location evidence="1">Cell membrane</location>
        <topology evidence="1">Multi-pass membrane protein</topology>
    </subcellularLocation>
    <subcellularLocation>
        <location evidence="9">Membrane</location>
        <topology evidence="9">Multi-pass membrane protein</topology>
    </subcellularLocation>
</comment>
<evidence type="ECO:0000256" key="3">
    <source>
        <dbReference type="ARBA" id="ARBA00022475"/>
    </source>
</evidence>